<evidence type="ECO:0000313" key="2">
    <source>
        <dbReference type="EMBL" id="QAB14917.1"/>
    </source>
</evidence>
<evidence type="ECO:0000256" key="1">
    <source>
        <dbReference type="SAM" id="Phobius"/>
    </source>
</evidence>
<dbReference type="Pfam" id="PF04246">
    <property type="entry name" value="RseC_MucC"/>
    <property type="match status" value="1"/>
</dbReference>
<evidence type="ECO:0000313" key="3">
    <source>
        <dbReference type="Proteomes" id="UP000285478"/>
    </source>
</evidence>
<dbReference type="InterPro" id="IPR007359">
    <property type="entry name" value="SigmaE_reg_RseC_MucC"/>
</dbReference>
<dbReference type="Proteomes" id="UP000285478">
    <property type="component" value="Chromosome"/>
</dbReference>
<dbReference type="AlphaFoldDB" id="A0A410H1Y0"/>
<reference evidence="2 3" key="1">
    <citation type="journal article" date="2018" name="Environ. Microbiol.">
        <title>Genomes of ubiquitous marine and hypersaline Hydrogenovibrio, Thiomicrorhabdus and Thiomicrospira spp. encode a diversity of mechanisms to sustain chemolithoautotrophy in heterogeneous environments.</title>
        <authorList>
            <person name="Scott K.M."/>
            <person name="Williams J."/>
            <person name="Porter C.M.B."/>
            <person name="Russel S."/>
            <person name="Harmer T.L."/>
            <person name="Paul J.H."/>
            <person name="Antonen K.M."/>
            <person name="Bridges M.K."/>
            <person name="Camper G.J."/>
            <person name="Campla C.K."/>
            <person name="Casella L.G."/>
            <person name="Chase E."/>
            <person name="Conrad J.W."/>
            <person name="Cruz M.C."/>
            <person name="Dunlap D.S."/>
            <person name="Duran L."/>
            <person name="Fahsbender E.M."/>
            <person name="Goldsmith D.B."/>
            <person name="Keeley R.F."/>
            <person name="Kondoff M.R."/>
            <person name="Kussy B.I."/>
            <person name="Lane M.K."/>
            <person name="Lawler S."/>
            <person name="Leigh B.A."/>
            <person name="Lewis C."/>
            <person name="Lostal L.M."/>
            <person name="Marking D."/>
            <person name="Mancera P.A."/>
            <person name="McClenthan E.C."/>
            <person name="McIntyre E.A."/>
            <person name="Mine J.A."/>
            <person name="Modi S."/>
            <person name="Moore B.D."/>
            <person name="Morgan W.A."/>
            <person name="Nelson K.M."/>
            <person name="Nguyen K.N."/>
            <person name="Ogburn N."/>
            <person name="Parrino D.G."/>
            <person name="Pedapudi A.D."/>
            <person name="Pelham R.P."/>
            <person name="Preece A.M."/>
            <person name="Rampersad E.A."/>
            <person name="Richardson J.C."/>
            <person name="Rodgers C.M."/>
            <person name="Schaffer B.L."/>
            <person name="Sheridan N.E."/>
            <person name="Solone M.R."/>
            <person name="Staley Z.R."/>
            <person name="Tabuchi M."/>
            <person name="Waide R.J."/>
            <person name="Wanjugi P.W."/>
            <person name="Young S."/>
            <person name="Clum A."/>
            <person name="Daum C."/>
            <person name="Huntemann M."/>
            <person name="Ivanova N."/>
            <person name="Kyrpides N."/>
            <person name="Mikhailova N."/>
            <person name="Palaniappan K."/>
            <person name="Pillay M."/>
            <person name="Reddy T.B.K."/>
            <person name="Shapiro N."/>
            <person name="Stamatis D."/>
            <person name="Varghese N."/>
            <person name="Woyke T."/>
            <person name="Boden R."/>
            <person name="Freyermuth S.K."/>
            <person name="Kerfeld C.A."/>
        </authorList>
    </citation>
    <scope>NUCLEOTIDE SEQUENCE [LARGE SCALE GENOMIC DNA]</scope>
    <source>
        <strain evidence="2 3">JR-2</strain>
    </source>
</reference>
<keyword evidence="1" id="KW-0812">Transmembrane</keyword>
<proteinExistence type="predicted"/>
<sequence>MVPYLSCCYGIEIMGNPKELNAENRENRLTAKGWVVSVSGEMAYVSTERQTGCSGCASQEGCGTASLAKLFAPRNRSPIAVFNALGAKSGDEVLLSMEESHLIKHSFMAYGVPLLGLFIGAGLLQFITQAFAMTEASESLTMVGGVLGVVIGWWATKTYYRPEPPVMEKILQAS</sequence>
<evidence type="ECO:0008006" key="4">
    <source>
        <dbReference type="Google" id="ProtNLM"/>
    </source>
</evidence>
<keyword evidence="1" id="KW-1133">Transmembrane helix</keyword>
<dbReference type="KEGG" id="htr:EPV75_04120"/>
<protein>
    <recommendedName>
        <fullName evidence="4">Fis family transcriptional regulator</fullName>
    </recommendedName>
</protein>
<keyword evidence="3" id="KW-1185">Reference proteome</keyword>
<dbReference type="EMBL" id="CP035033">
    <property type="protein sequence ID" value="QAB14917.1"/>
    <property type="molecule type" value="Genomic_DNA"/>
</dbReference>
<gene>
    <name evidence="2" type="ORF">EPV75_04120</name>
</gene>
<organism evidence="2 3">
    <name type="scientific">Hydrogenovibrio thermophilus</name>
    <dbReference type="NCBI Taxonomy" id="265883"/>
    <lineage>
        <taxon>Bacteria</taxon>
        <taxon>Pseudomonadati</taxon>
        <taxon>Pseudomonadota</taxon>
        <taxon>Gammaproteobacteria</taxon>
        <taxon>Thiotrichales</taxon>
        <taxon>Piscirickettsiaceae</taxon>
        <taxon>Hydrogenovibrio</taxon>
    </lineage>
</organism>
<dbReference type="PANTHER" id="PTHR35867:SF1">
    <property type="entry name" value="PROTEIN RSEC"/>
    <property type="match status" value="1"/>
</dbReference>
<keyword evidence="1" id="KW-0472">Membrane</keyword>
<feature type="transmembrane region" description="Helical" evidence="1">
    <location>
        <begin position="139"/>
        <end position="160"/>
    </location>
</feature>
<accession>A0A410H1Y0</accession>
<feature type="transmembrane region" description="Helical" evidence="1">
    <location>
        <begin position="107"/>
        <end position="127"/>
    </location>
</feature>
<name>A0A410H1Y0_9GAMM</name>
<dbReference type="PANTHER" id="PTHR35867">
    <property type="entry name" value="PROTEIN RSEC"/>
    <property type="match status" value="1"/>
</dbReference>